<organism evidence="1 2">
    <name type="scientific">Xylanibacter brevis</name>
    <dbReference type="NCBI Taxonomy" id="83231"/>
    <lineage>
        <taxon>Bacteria</taxon>
        <taxon>Pseudomonadati</taxon>
        <taxon>Bacteroidota</taxon>
        <taxon>Bacteroidia</taxon>
        <taxon>Bacteroidales</taxon>
        <taxon>Prevotellaceae</taxon>
        <taxon>Xylanibacter</taxon>
    </lineage>
</organism>
<gene>
    <name evidence="1" type="ORF">I6E12_07290</name>
</gene>
<name>A0ABS9CIB6_9BACT</name>
<evidence type="ECO:0000313" key="2">
    <source>
        <dbReference type="Proteomes" id="UP001200470"/>
    </source>
</evidence>
<reference evidence="1 2" key="1">
    <citation type="submission" date="2020-12" db="EMBL/GenBank/DDBJ databases">
        <title>Whole genome sequences of gut porcine anaerobes.</title>
        <authorList>
            <person name="Kubasova T."/>
            <person name="Jahodarova E."/>
            <person name="Rychlik I."/>
        </authorList>
    </citation>
    <scope>NUCLEOTIDE SEQUENCE [LARGE SCALE GENOMIC DNA]</scope>
    <source>
        <strain evidence="1 2">An925</strain>
    </source>
</reference>
<comment type="caution">
    <text evidence="1">The sequence shown here is derived from an EMBL/GenBank/DDBJ whole genome shotgun (WGS) entry which is preliminary data.</text>
</comment>
<dbReference type="RefSeq" id="WP_301638115.1">
    <property type="nucleotide sequence ID" value="NZ_JADYTN010000014.1"/>
</dbReference>
<dbReference type="Proteomes" id="UP001200470">
    <property type="component" value="Unassembled WGS sequence"/>
</dbReference>
<proteinExistence type="predicted"/>
<protein>
    <submittedName>
        <fullName evidence="1">Uncharacterized protein</fullName>
    </submittedName>
</protein>
<evidence type="ECO:0000313" key="1">
    <source>
        <dbReference type="EMBL" id="MCF2563914.1"/>
    </source>
</evidence>
<dbReference type="EMBL" id="JADYTN010000014">
    <property type="protein sequence ID" value="MCF2563914.1"/>
    <property type="molecule type" value="Genomic_DNA"/>
</dbReference>
<sequence length="277" mass="32047">MYKFDYIPKQESDINDSLINLYGSHLLALYAALKPIYDGKDYAVKPALPFLLWPKNNGNDWTNADLKVMIYGRETNGWDNPDSRERKMKPNWALNNSDDVRNEIDAIQNIYDGYFNFTTKQEQNNRFFNLGLYPIVESIKLALPSIKVSYLWNEISKIGNGYNIHKDKVSCGKPKTYIHDIEMKHFNVSQGEIDILKPDVIIFLAGKAATPYILEKFNIITSHAPSLEFPEISEITISNVKYVLKTNFKHPSRGLSKETRDKNYLEIVRRIKQQFGL</sequence>
<keyword evidence="2" id="KW-1185">Reference proteome</keyword>
<accession>A0ABS9CIB6</accession>